<evidence type="ECO:0000259" key="1">
    <source>
        <dbReference type="Pfam" id="PF13568"/>
    </source>
</evidence>
<protein>
    <submittedName>
        <fullName evidence="2">PorT family protein</fullName>
    </submittedName>
</protein>
<dbReference type="InterPro" id="IPR025665">
    <property type="entry name" value="Beta-barrel_OMP_2"/>
</dbReference>
<reference evidence="2 3" key="1">
    <citation type="submission" date="2022-08" db="EMBL/GenBank/DDBJ databases">
        <title>Myroides zhujiangensis sp. nov., a novel bacterium isolated from sediment in the Pearl River Estuary.</title>
        <authorList>
            <person name="Cui L."/>
        </authorList>
    </citation>
    <scope>NUCLEOTIDE SEQUENCE [LARGE SCALE GENOMIC DNA]</scope>
    <source>
        <strain evidence="2 3">SCSIO 72103</strain>
    </source>
</reference>
<name>A0ABY5NW43_9FLAO</name>
<keyword evidence="3" id="KW-1185">Reference proteome</keyword>
<accession>A0ABY5NW43</accession>
<proteinExistence type="predicted"/>
<sequence>MYYYKHHEKSTSNFYNHFSDKPFMRFTDEKITETTEQKNMELFKKTNFGLTAGASYTFLKNFCFEARYYFGLSNIYNEDNLPKTPNAVTTANAKNHAFQIGLAYMFNLKKM</sequence>
<dbReference type="Proteomes" id="UP001317001">
    <property type="component" value="Chromosome"/>
</dbReference>
<evidence type="ECO:0000313" key="2">
    <source>
        <dbReference type="EMBL" id="UUV22838.1"/>
    </source>
</evidence>
<dbReference type="EMBL" id="CP102382">
    <property type="protein sequence ID" value="UUV22838.1"/>
    <property type="molecule type" value="Genomic_DNA"/>
</dbReference>
<dbReference type="SUPFAM" id="SSF56925">
    <property type="entry name" value="OMPA-like"/>
    <property type="match status" value="1"/>
</dbReference>
<gene>
    <name evidence="2" type="ORF">NPX36_11695</name>
</gene>
<dbReference type="Pfam" id="PF13568">
    <property type="entry name" value="OMP_b-brl_2"/>
    <property type="match status" value="1"/>
</dbReference>
<organism evidence="2 3">
    <name type="scientific">Paenimyroides aestuarii</name>
    <dbReference type="NCBI Taxonomy" id="2968490"/>
    <lineage>
        <taxon>Bacteria</taxon>
        <taxon>Pseudomonadati</taxon>
        <taxon>Bacteroidota</taxon>
        <taxon>Flavobacteriia</taxon>
        <taxon>Flavobacteriales</taxon>
        <taxon>Flavobacteriaceae</taxon>
        <taxon>Paenimyroides</taxon>
    </lineage>
</organism>
<dbReference type="InterPro" id="IPR011250">
    <property type="entry name" value="OMP/PagP_B-barrel"/>
</dbReference>
<feature type="domain" description="Outer membrane protein beta-barrel" evidence="1">
    <location>
        <begin position="25"/>
        <end position="76"/>
    </location>
</feature>
<evidence type="ECO:0000313" key="3">
    <source>
        <dbReference type="Proteomes" id="UP001317001"/>
    </source>
</evidence>